<evidence type="ECO:0000256" key="1">
    <source>
        <dbReference type="ARBA" id="ARBA00008798"/>
    </source>
</evidence>
<keyword evidence="3 9" id="KW-0808">Transferase</keyword>
<dbReference type="GO" id="GO:0016987">
    <property type="term" value="F:sigma factor activity"/>
    <property type="evidence" value="ECO:0007669"/>
    <property type="project" value="UniProtKB-KW"/>
</dbReference>
<dbReference type="AlphaFoldDB" id="A0A1H7RYA2"/>
<dbReference type="Gene3D" id="1.10.10.60">
    <property type="entry name" value="Homeodomain-like"/>
    <property type="match status" value="1"/>
</dbReference>
<dbReference type="Pfam" id="PF04552">
    <property type="entry name" value="Sigma54_DBD"/>
    <property type="match status" value="1"/>
</dbReference>
<dbReference type="GO" id="GO:0006352">
    <property type="term" value="P:DNA-templated transcription initiation"/>
    <property type="evidence" value="ECO:0007669"/>
    <property type="project" value="InterPro"/>
</dbReference>
<feature type="region of interest" description="Disordered" evidence="10">
    <location>
        <begin position="50"/>
        <end position="73"/>
    </location>
</feature>
<evidence type="ECO:0000256" key="3">
    <source>
        <dbReference type="ARBA" id="ARBA00022679"/>
    </source>
</evidence>
<dbReference type="InterPro" id="IPR007046">
    <property type="entry name" value="RNA_pol_sigma_54_core-bd"/>
</dbReference>
<feature type="region of interest" description="Disordered" evidence="10">
    <location>
        <begin position="101"/>
        <end position="125"/>
    </location>
</feature>
<keyword evidence="14" id="KW-1185">Reference proteome</keyword>
<dbReference type="GO" id="GO:0003677">
    <property type="term" value="F:DNA binding"/>
    <property type="evidence" value="ECO:0007669"/>
    <property type="project" value="UniProtKB-KW"/>
</dbReference>
<evidence type="ECO:0000256" key="10">
    <source>
        <dbReference type="SAM" id="MobiDB-lite"/>
    </source>
</evidence>
<proteinExistence type="inferred from homology"/>
<keyword evidence="4 9" id="KW-0548">Nucleotidyltransferase</keyword>
<keyword evidence="5 9" id="KW-0805">Transcription regulation</keyword>
<reference evidence="14" key="1">
    <citation type="submission" date="2016-10" db="EMBL/GenBank/DDBJ databases">
        <authorList>
            <person name="Varghese N."/>
            <person name="Submissions S."/>
        </authorList>
    </citation>
    <scope>NUCLEOTIDE SEQUENCE [LARGE SCALE GENOMIC DNA]</scope>
    <source>
        <strain evidence="14">JS21-1</strain>
    </source>
</reference>
<keyword evidence="8 9" id="KW-0804">Transcription</keyword>
<accession>A0A1H7RYA2</accession>
<evidence type="ECO:0000256" key="6">
    <source>
        <dbReference type="ARBA" id="ARBA00023082"/>
    </source>
</evidence>
<dbReference type="PROSITE" id="PS00718">
    <property type="entry name" value="SIGMA54_2"/>
    <property type="match status" value="1"/>
</dbReference>
<comment type="function">
    <text evidence="9">Sigma factors are initiation factors that promote the attachment of RNA polymerase to specific initiation sites and are then released.</text>
</comment>
<evidence type="ECO:0000313" key="14">
    <source>
        <dbReference type="Proteomes" id="UP000199214"/>
    </source>
</evidence>
<organism evidence="13 14">
    <name type="scientific">Sphingomonas palmae</name>
    <dbReference type="NCBI Taxonomy" id="1855283"/>
    <lineage>
        <taxon>Bacteria</taxon>
        <taxon>Pseudomonadati</taxon>
        <taxon>Pseudomonadota</taxon>
        <taxon>Alphaproteobacteria</taxon>
        <taxon>Sphingomonadales</taxon>
        <taxon>Sphingomonadaceae</taxon>
        <taxon>Sphingomonas</taxon>
    </lineage>
</organism>
<dbReference type="Gene3D" id="1.10.10.1330">
    <property type="entry name" value="RNA polymerase sigma-54 factor, core-binding domain"/>
    <property type="match status" value="1"/>
</dbReference>
<protein>
    <recommendedName>
        <fullName evidence="9">RNA polymerase sigma-54 factor</fullName>
    </recommendedName>
</protein>
<dbReference type="OrthoDB" id="9814402at2"/>
<dbReference type="NCBIfam" id="TIGR02395">
    <property type="entry name" value="rpoN_sigma"/>
    <property type="match status" value="1"/>
</dbReference>
<evidence type="ECO:0000256" key="8">
    <source>
        <dbReference type="ARBA" id="ARBA00023163"/>
    </source>
</evidence>
<evidence type="ECO:0000256" key="5">
    <source>
        <dbReference type="ARBA" id="ARBA00023015"/>
    </source>
</evidence>
<dbReference type="Proteomes" id="UP000199214">
    <property type="component" value="Unassembled WGS sequence"/>
</dbReference>
<feature type="compositionally biased region" description="Low complexity" evidence="10">
    <location>
        <begin position="104"/>
        <end position="115"/>
    </location>
</feature>
<dbReference type="STRING" id="1855283.SAMN05216382_2387"/>
<dbReference type="GO" id="GO:0001216">
    <property type="term" value="F:DNA-binding transcription activator activity"/>
    <property type="evidence" value="ECO:0007669"/>
    <property type="project" value="InterPro"/>
</dbReference>
<keyword evidence="7 9" id="KW-0238">DNA-binding</keyword>
<feature type="compositionally biased region" description="Low complexity" evidence="10">
    <location>
        <begin position="52"/>
        <end position="64"/>
    </location>
</feature>
<dbReference type="InterPro" id="IPR007634">
    <property type="entry name" value="RNA_pol_sigma_54_DNA-bd"/>
</dbReference>
<sequence>MSLAPRLDLRQSQSLVMTPQLQQAIKLLALSNLEIEGVIAEEVEKNPLLETAPAADDAPVIAPDAPEPVRDEPAGADELVMSGEAAGESLDVDIAAERFDDAPSDGGASLSPSGGSVSGGEMPDLDAFADTRAESLADHLLAQAGTAFSAADLFVAQHLIDHIDEAGYLQVRLLEVAQRLGVPLTQVEAVLATIQTFDPTGVGARDLAECLAIQAREVDRYDPCMARLLDNLDLLARGDLSRLKRLCHVDDEDMADMIRELRGYDPKPGCRFGGEVAPAVVPDVYVTRGAKGWNVEINGATLPRVLVNRRYHAELASGAQDKASKAWLGDQLASANWLVKALDQRQRTIIRVATEIVRQQEAFFVHGVSQLRPLTLARIAEAIDMHESTVSRVTSNKYLSCARGLFELKYFFTSAIQSADGGDAVSAEAVKSAIRALIAGEGAKILSDDTLVELLNAKGFDIARRTVAKYREAMGIGSSVQRRRARALAG</sequence>
<comment type="similarity">
    <text evidence="1 9">Belongs to the sigma-54 factor family.</text>
</comment>
<dbReference type="PROSITE" id="PS50044">
    <property type="entry name" value="SIGMA54_3"/>
    <property type="match status" value="1"/>
</dbReference>
<evidence type="ECO:0000259" key="12">
    <source>
        <dbReference type="Pfam" id="PF04963"/>
    </source>
</evidence>
<dbReference type="RefSeq" id="WP_093006541.1">
    <property type="nucleotide sequence ID" value="NZ_FNZZ01000004.1"/>
</dbReference>
<dbReference type="PIRSF" id="PIRSF000774">
    <property type="entry name" value="RpoN"/>
    <property type="match status" value="1"/>
</dbReference>
<evidence type="ECO:0000313" key="13">
    <source>
        <dbReference type="EMBL" id="SEL65078.1"/>
    </source>
</evidence>
<dbReference type="Pfam" id="PF00309">
    <property type="entry name" value="Sigma54_AID"/>
    <property type="match status" value="1"/>
</dbReference>
<feature type="domain" description="RNA polymerase sigma factor 54 DNA-binding" evidence="11">
    <location>
        <begin position="327"/>
        <end position="484"/>
    </location>
</feature>
<dbReference type="PANTHER" id="PTHR32248">
    <property type="entry name" value="RNA POLYMERASE SIGMA-54 FACTOR"/>
    <property type="match status" value="1"/>
</dbReference>
<evidence type="ECO:0000256" key="4">
    <source>
        <dbReference type="ARBA" id="ARBA00022695"/>
    </source>
</evidence>
<dbReference type="PRINTS" id="PR00045">
    <property type="entry name" value="SIGMA54FCT"/>
</dbReference>
<name>A0A1H7RYA2_9SPHN</name>
<evidence type="ECO:0000256" key="2">
    <source>
        <dbReference type="ARBA" id="ARBA00022478"/>
    </source>
</evidence>
<dbReference type="GO" id="GO:0016779">
    <property type="term" value="F:nucleotidyltransferase activity"/>
    <property type="evidence" value="ECO:0007669"/>
    <property type="project" value="UniProtKB-KW"/>
</dbReference>
<keyword evidence="6 9" id="KW-0731">Sigma factor</keyword>
<dbReference type="EMBL" id="FNZZ01000004">
    <property type="protein sequence ID" value="SEL65078.1"/>
    <property type="molecule type" value="Genomic_DNA"/>
</dbReference>
<dbReference type="Pfam" id="PF04963">
    <property type="entry name" value="Sigma54_CBD"/>
    <property type="match status" value="1"/>
</dbReference>
<dbReference type="InterPro" id="IPR038709">
    <property type="entry name" value="RpoN_core-bd_sf"/>
</dbReference>
<evidence type="ECO:0000256" key="7">
    <source>
        <dbReference type="ARBA" id="ARBA00023125"/>
    </source>
</evidence>
<keyword evidence="2 9" id="KW-0240">DNA-directed RNA polymerase</keyword>
<gene>
    <name evidence="13" type="ORF">SAMN05216382_2387</name>
</gene>
<dbReference type="GO" id="GO:0000428">
    <property type="term" value="C:DNA-directed RNA polymerase complex"/>
    <property type="evidence" value="ECO:0007669"/>
    <property type="project" value="UniProtKB-KW"/>
</dbReference>
<evidence type="ECO:0000259" key="11">
    <source>
        <dbReference type="Pfam" id="PF04552"/>
    </source>
</evidence>
<dbReference type="NCBIfam" id="NF009118">
    <property type="entry name" value="PRK12469.1"/>
    <property type="match status" value="1"/>
</dbReference>
<dbReference type="NCBIfam" id="NF004596">
    <property type="entry name" value="PRK05932.1-3"/>
    <property type="match status" value="1"/>
</dbReference>
<dbReference type="PANTHER" id="PTHR32248:SF4">
    <property type="entry name" value="RNA POLYMERASE SIGMA-54 FACTOR"/>
    <property type="match status" value="1"/>
</dbReference>
<dbReference type="InterPro" id="IPR000394">
    <property type="entry name" value="RNA_pol_sigma_54"/>
</dbReference>
<feature type="domain" description="RNA polymerase sigma factor 54 core-binding" evidence="12">
    <location>
        <begin position="131"/>
        <end position="311"/>
    </location>
</feature>
<evidence type="ECO:0000256" key="9">
    <source>
        <dbReference type="PIRNR" id="PIRNR000774"/>
    </source>
</evidence>
<dbReference type="PROSITE" id="PS00717">
    <property type="entry name" value="SIGMA54_1"/>
    <property type="match status" value="1"/>
</dbReference>